<evidence type="ECO:0000313" key="2">
    <source>
        <dbReference type="Proteomes" id="UP000035642"/>
    </source>
</evidence>
<proteinExistence type="predicted"/>
<feature type="region of interest" description="Disordered" evidence="1">
    <location>
        <begin position="34"/>
        <end position="53"/>
    </location>
</feature>
<reference evidence="3" key="2">
    <citation type="submission" date="2017-02" db="UniProtKB">
        <authorList>
            <consortium name="WormBaseParasite"/>
        </authorList>
    </citation>
    <scope>IDENTIFICATION</scope>
</reference>
<evidence type="ECO:0000313" key="3">
    <source>
        <dbReference type="WBParaSite" id="ACAC_0001175901-mRNA-1"/>
    </source>
</evidence>
<feature type="compositionally biased region" description="Polar residues" evidence="1">
    <location>
        <begin position="37"/>
        <end position="53"/>
    </location>
</feature>
<name>A0A0K0DJX7_ANGCA</name>
<dbReference type="AlphaFoldDB" id="A0A0K0DJX7"/>
<dbReference type="WBParaSite" id="ACAC_0001175901-mRNA-1">
    <property type="protein sequence ID" value="ACAC_0001175901-mRNA-1"/>
    <property type="gene ID" value="ACAC_0001175901"/>
</dbReference>
<keyword evidence="2" id="KW-1185">Reference proteome</keyword>
<accession>A0A0K0DJX7</accession>
<dbReference type="Proteomes" id="UP000035642">
    <property type="component" value="Unassembled WGS sequence"/>
</dbReference>
<evidence type="ECO:0000256" key="1">
    <source>
        <dbReference type="SAM" id="MobiDB-lite"/>
    </source>
</evidence>
<protein>
    <submittedName>
        <fullName evidence="3">Reverse transcriptase</fullName>
    </submittedName>
</protein>
<organism evidence="2 3">
    <name type="scientific">Angiostrongylus cantonensis</name>
    <name type="common">Rat lungworm</name>
    <dbReference type="NCBI Taxonomy" id="6313"/>
    <lineage>
        <taxon>Eukaryota</taxon>
        <taxon>Metazoa</taxon>
        <taxon>Ecdysozoa</taxon>
        <taxon>Nematoda</taxon>
        <taxon>Chromadorea</taxon>
        <taxon>Rhabditida</taxon>
        <taxon>Rhabditina</taxon>
        <taxon>Rhabditomorpha</taxon>
        <taxon>Strongyloidea</taxon>
        <taxon>Metastrongylidae</taxon>
        <taxon>Angiostrongylus</taxon>
    </lineage>
</organism>
<reference evidence="2" key="1">
    <citation type="submission" date="2012-09" db="EMBL/GenBank/DDBJ databases">
        <authorList>
            <person name="Martin A.A."/>
        </authorList>
    </citation>
    <scope>NUCLEOTIDE SEQUENCE</scope>
</reference>
<sequence length="104" mass="11584">MGYLVIKLLHCNKSPLNFEAPVIARREDAMNDLKGSSGISGEESCTTRKSNIGNPITPFRHQCMWHKIKARGDQLVDGRDVIKDRSDTTAIPERNVPYSDAKTA</sequence>